<feature type="compositionally biased region" description="Basic and acidic residues" evidence="1">
    <location>
        <begin position="128"/>
        <end position="144"/>
    </location>
</feature>
<protein>
    <submittedName>
        <fullName evidence="2">Uncharacterized protein</fullName>
    </submittedName>
</protein>
<sequence>MAGENDGGELSSPASQDHHNIQEPSMEGEVIEVKKEGSSSSGIEKNSNDEKGGDIEIEIGSKSKSSSGSSSSSSRITQKVESSEISHIVEPVIEPVDSLVEEVSRDRDEPKSEEKQEEQTVDNSLVEEVSHDCDEPKNEVKQEEKAVVVSENDCLTSSSVVVESVSKENEVVNSPSLDEKASLEPKDCVVSVKDSVSEGNGANRANDDGTIGHLDRKPPVAASTPLAVQKTTSWKGCCGIFELFSGSER</sequence>
<keyword evidence="3" id="KW-1185">Reference proteome</keyword>
<feature type="region of interest" description="Disordered" evidence="1">
    <location>
        <begin position="1"/>
        <end position="144"/>
    </location>
</feature>
<gene>
    <name evidence="2" type="ORF">OSB04_001737</name>
</gene>
<evidence type="ECO:0000313" key="2">
    <source>
        <dbReference type="EMBL" id="KAJ9565771.1"/>
    </source>
</evidence>
<dbReference type="PANTHER" id="PTHR37187">
    <property type="entry name" value="EXPRESSED PROTEIN"/>
    <property type="match status" value="1"/>
</dbReference>
<name>A0AA38U463_9ASTR</name>
<evidence type="ECO:0000256" key="1">
    <source>
        <dbReference type="SAM" id="MobiDB-lite"/>
    </source>
</evidence>
<organism evidence="2 3">
    <name type="scientific">Centaurea solstitialis</name>
    <name type="common">yellow star-thistle</name>
    <dbReference type="NCBI Taxonomy" id="347529"/>
    <lineage>
        <taxon>Eukaryota</taxon>
        <taxon>Viridiplantae</taxon>
        <taxon>Streptophyta</taxon>
        <taxon>Embryophyta</taxon>
        <taxon>Tracheophyta</taxon>
        <taxon>Spermatophyta</taxon>
        <taxon>Magnoliopsida</taxon>
        <taxon>eudicotyledons</taxon>
        <taxon>Gunneridae</taxon>
        <taxon>Pentapetalae</taxon>
        <taxon>asterids</taxon>
        <taxon>campanulids</taxon>
        <taxon>Asterales</taxon>
        <taxon>Asteraceae</taxon>
        <taxon>Carduoideae</taxon>
        <taxon>Cardueae</taxon>
        <taxon>Centaureinae</taxon>
        <taxon>Centaurea</taxon>
    </lineage>
</organism>
<dbReference type="PANTHER" id="PTHR37187:SF7">
    <property type="entry name" value="EXPRESSED PROTEIN"/>
    <property type="match status" value="1"/>
</dbReference>
<feature type="region of interest" description="Disordered" evidence="1">
    <location>
        <begin position="195"/>
        <end position="218"/>
    </location>
</feature>
<feature type="compositionally biased region" description="Polar residues" evidence="1">
    <location>
        <begin position="75"/>
        <end position="85"/>
    </location>
</feature>
<dbReference type="Proteomes" id="UP001172457">
    <property type="component" value="Chromosome 1"/>
</dbReference>
<dbReference type="AlphaFoldDB" id="A0AA38U463"/>
<comment type="caution">
    <text evidence="2">The sequence shown here is derived from an EMBL/GenBank/DDBJ whole genome shotgun (WGS) entry which is preliminary data.</text>
</comment>
<feature type="compositionally biased region" description="Basic and acidic residues" evidence="1">
    <location>
        <begin position="102"/>
        <end position="118"/>
    </location>
</feature>
<proteinExistence type="predicted"/>
<feature type="compositionally biased region" description="Low complexity" evidence="1">
    <location>
        <begin position="60"/>
        <end position="74"/>
    </location>
</feature>
<evidence type="ECO:0000313" key="3">
    <source>
        <dbReference type="Proteomes" id="UP001172457"/>
    </source>
</evidence>
<accession>A0AA38U463</accession>
<dbReference type="EMBL" id="JARYMX010000001">
    <property type="protein sequence ID" value="KAJ9565771.1"/>
    <property type="molecule type" value="Genomic_DNA"/>
</dbReference>
<reference evidence="2" key="1">
    <citation type="submission" date="2023-03" db="EMBL/GenBank/DDBJ databases">
        <title>Chromosome-scale reference genome and RAD-based genetic map of yellow starthistle (Centaurea solstitialis) reveal putative structural variation and QTLs associated with invader traits.</title>
        <authorList>
            <person name="Reatini B."/>
            <person name="Cang F.A."/>
            <person name="Jiang Q."/>
            <person name="Mckibben M.T.W."/>
            <person name="Barker M.S."/>
            <person name="Rieseberg L.H."/>
            <person name="Dlugosch K.M."/>
        </authorList>
    </citation>
    <scope>NUCLEOTIDE SEQUENCE</scope>
    <source>
        <strain evidence="2">CAN-66</strain>
        <tissue evidence="2">Leaf</tissue>
    </source>
</reference>